<dbReference type="Proteomes" id="UP000038204">
    <property type="component" value="Unassembled WGS sequence"/>
</dbReference>
<dbReference type="PANTHER" id="PTHR34047:SF8">
    <property type="entry name" value="PROTEIN YKFC"/>
    <property type="match status" value="1"/>
</dbReference>
<sequence length="425" mass="49411">MQNTEHPWFRTRGYLHFDKPLSIQKTLRLVTNPKKIATHSFLPFITFDVKTYKITQDKITKKITKTGKDRAIKYSSHVDSHIYAYYADILSELYEEKLKEFGISSNVIAFRSLNKSNIEFANDAFESIRKRKNCCAVALDLTKFFDTLDHQLLKDAWCKILNTDLLSEDHYSVFKNITKFSGVDKEKLYDLLKISKNNPKNKRYSICSFNEFRDVVRKSGLIIPNKSGCGIPQGSPISALLSNIYMLNFDIDMKAYVDSVGGEYYRYCDDMLFIVPSEEINKVAGIAEKELFKLKVTLNIKKTERRTFSSTADKIVSDKPLQYLGFIFDGHNIYIRSSSLSRYSDRMRRGVKLAKATMKSKNKIRVIKGMEKKGLFKEKIYARYAHVGKRNFLTYGYRAARIMQSDTIRKQLKPLLYRLNKEIEK</sequence>
<evidence type="ECO:0000313" key="3">
    <source>
        <dbReference type="EMBL" id="CNI79603.1"/>
    </source>
</evidence>
<keyword evidence="3" id="KW-0548">Nucleotidyltransferase</keyword>
<dbReference type="PROSITE" id="PS50878">
    <property type="entry name" value="RT_POL"/>
    <property type="match status" value="1"/>
</dbReference>
<evidence type="ECO:0000256" key="1">
    <source>
        <dbReference type="ARBA" id="ARBA00034120"/>
    </source>
</evidence>
<feature type="domain" description="Reverse transcriptase" evidence="2">
    <location>
        <begin position="1"/>
        <end position="328"/>
    </location>
</feature>
<dbReference type="PANTHER" id="PTHR34047">
    <property type="entry name" value="NUCLEAR INTRON MATURASE 1, MITOCHONDRIAL-RELATED"/>
    <property type="match status" value="1"/>
</dbReference>
<name>A0A0T9RRL2_9GAMM</name>
<dbReference type="InterPro" id="IPR043502">
    <property type="entry name" value="DNA/RNA_pol_sf"/>
</dbReference>
<evidence type="ECO:0000313" key="4">
    <source>
        <dbReference type="Proteomes" id="UP000038204"/>
    </source>
</evidence>
<protein>
    <submittedName>
        <fullName evidence="3">Retron-type reverse transcriptase</fullName>
    </submittedName>
</protein>
<accession>A0A0T9RRL2</accession>
<reference evidence="3 4" key="1">
    <citation type="submission" date="2015-03" db="EMBL/GenBank/DDBJ databases">
        <authorList>
            <person name="Murphy D."/>
        </authorList>
    </citation>
    <scope>NUCLEOTIDE SEQUENCE [LARGE SCALE GENOMIC DNA]</scope>
    <source>
        <strain evidence="3 4">Y233</strain>
    </source>
</reference>
<evidence type="ECO:0000259" key="2">
    <source>
        <dbReference type="PROSITE" id="PS50878"/>
    </source>
</evidence>
<proteinExistence type="inferred from homology"/>
<dbReference type="RefSeq" id="WP_049601935.1">
    <property type="nucleotide sequence ID" value="NZ_CPZI01000041.1"/>
</dbReference>
<comment type="similarity">
    <text evidence="1">Belongs to the bacterial reverse transcriptase family.</text>
</comment>
<dbReference type="GO" id="GO:0003964">
    <property type="term" value="F:RNA-directed DNA polymerase activity"/>
    <property type="evidence" value="ECO:0007669"/>
    <property type="project" value="UniProtKB-KW"/>
</dbReference>
<keyword evidence="3" id="KW-0808">Transferase</keyword>
<organism evidence="3 4">
    <name type="scientific">Yersinia similis</name>
    <dbReference type="NCBI Taxonomy" id="367190"/>
    <lineage>
        <taxon>Bacteria</taxon>
        <taxon>Pseudomonadati</taxon>
        <taxon>Pseudomonadota</taxon>
        <taxon>Gammaproteobacteria</taxon>
        <taxon>Enterobacterales</taxon>
        <taxon>Yersiniaceae</taxon>
        <taxon>Yersinia</taxon>
    </lineage>
</organism>
<dbReference type="SUPFAM" id="SSF56672">
    <property type="entry name" value="DNA/RNA polymerases"/>
    <property type="match status" value="1"/>
</dbReference>
<dbReference type="Pfam" id="PF00078">
    <property type="entry name" value="RVT_1"/>
    <property type="match status" value="1"/>
</dbReference>
<keyword evidence="3" id="KW-0695">RNA-directed DNA polymerase</keyword>
<dbReference type="CDD" id="cd01651">
    <property type="entry name" value="RT_G2_intron"/>
    <property type="match status" value="1"/>
</dbReference>
<dbReference type="AlphaFoldDB" id="A0A0T9RRL2"/>
<dbReference type="NCBIfam" id="NF041746">
    <property type="entry name" value="Drt2"/>
    <property type="match status" value="1"/>
</dbReference>
<dbReference type="InterPro" id="IPR051083">
    <property type="entry name" value="GrpII_Intron_Splice-Mob/Def"/>
</dbReference>
<dbReference type="EMBL" id="CQBK01000078">
    <property type="protein sequence ID" value="CNI79603.1"/>
    <property type="molecule type" value="Genomic_DNA"/>
</dbReference>
<dbReference type="InterPro" id="IPR000477">
    <property type="entry name" value="RT_dom"/>
</dbReference>
<gene>
    <name evidence="3" type="ORF">ERS008667_04353</name>
</gene>